<dbReference type="GO" id="GO:0005992">
    <property type="term" value="P:trehalose biosynthetic process"/>
    <property type="evidence" value="ECO:0007669"/>
    <property type="project" value="UniProtKB-UniPathway"/>
</dbReference>
<dbReference type="InterPro" id="IPR044651">
    <property type="entry name" value="OTSB-like"/>
</dbReference>
<dbReference type="InterPro" id="IPR003337">
    <property type="entry name" value="Trehalose_PPase"/>
</dbReference>
<dbReference type="NCBIfam" id="TIGR00685">
    <property type="entry name" value="T6PP"/>
    <property type="match status" value="1"/>
</dbReference>
<evidence type="ECO:0000256" key="2">
    <source>
        <dbReference type="RuleBase" id="RU361117"/>
    </source>
</evidence>
<dbReference type="PANTHER" id="PTHR43768">
    <property type="entry name" value="TREHALOSE 6-PHOSPHATE PHOSPHATASE"/>
    <property type="match status" value="1"/>
</dbReference>
<dbReference type="KEGG" id="acru:HHL28_05395"/>
<organism evidence="3 4">
    <name type="scientific">Aerophototrophica crusticola</name>
    <dbReference type="NCBI Taxonomy" id="1709002"/>
    <lineage>
        <taxon>Bacteria</taxon>
        <taxon>Pseudomonadati</taxon>
        <taxon>Pseudomonadota</taxon>
        <taxon>Alphaproteobacteria</taxon>
        <taxon>Rhodospirillales</taxon>
        <taxon>Rhodospirillaceae</taxon>
        <taxon>Aerophototrophica</taxon>
    </lineage>
</organism>
<dbReference type="Proteomes" id="UP000501891">
    <property type="component" value="Chromosome"/>
</dbReference>
<dbReference type="Pfam" id="PF02358">
    <property type="entry name" value="Trehalose_PPase"/>
    <property type="match status" value="1"/>
</dbReference>
<dbReference type="GO" id="GO:0004805">
    <property type="term" value="F:trehalose-phosphatase activity"/>
    <property type="evidence" value="ECO:0007669"/>
    <property type="project" value="UniProtKB-EC"/>
</dbReference>
<keyword evidence="4" id="KW-1185">Reference proteome</keyword>
<dbReference type="Gene3D" id="3.30.70.1020">
    <property type="entry name" value="Trehalose-6-phosphate phosphatase related protein, domain 2"/>
    <property type="match status" value="1"/>
</dbReference>
<evidence type="ECO:0000313" key="4">
    <source>
        <dbReference type="Proteomes" id="UP000501891"/>
    </source>
</evidence>
<comment type="catalytic activity">
    <reaction evidence="2">
        <text>alpha,alpha-trehalose 6-phosphate + H2O = alpha,alpha-trehalose + phosphate</text>
        <dbReference type="Rhea" id="RHEA:23420"/>
        <dbReference type="ChEBI" id="CHEBI:15377"/>
        <dbReference type="ChEBI" id="CHEBI:16551"/>
        <dbReference type="ChEBI" id="CHEBI:43474"/>
        <dbReference type="ChEBI" id="CHEBI:58429"/>
        <dbReference type="EC" id="3.1.3.12"/>
    </reaction>
</comment>
<accession>A0A858R5C6</accession>
<dbReference type="PANTHER" id="PTHR43768:SF3">
    <property type="entry name" value="TREHALOSE 6-PHOSPHATE PHOSPHATASE"/>
    <property type="match status" value="1"/>
</dbReference>
<dbReference type="SUPFAM" id="SSF56784">
    <property type="entry name" value="HAD-like"/>
    <property type="match status" value="1"/>
</dbReference>
<name>A0A858R5C6_9PROT</name>
<comment type="function">
    <text evidence="2">Removes the phosphate from trehalose 6-phosphate to produce free trehalose.</text>
</comment>
<keyword evidence="2" id="KW-0479">Metal-binding</keyword>
<dbReference type="GO" id="GO:0046872">
    <property type="term" value="F:metal ion binding"/>
    <property type="evidence" value="ECO:0007669"/>
    <property type="project" value="UniProtKB-KW"/>
</dbReference>
<keyword evidence="2" id="KW-0460">Magnesium</keyword>
<dbReference type="EMBL" id="CP051775">
    <property type="protein sequence ID" value="QJE72608.1"/>
    <property type="molecule type" value="Genomic_DNA"/>
</dbReference>
<gene>
    <name evidence="3" type="primary">otsB</name>
    <name evidence="3" type="ORF">HHL28_05395</name>
</gene>
<dbReference type="InterPro" id="IPR036412">
    <property type="entry name" value="HAD-like_sf"/>
</dbReference>
<dbReference type="Gene3D" id="3.40.50.1000">
    <property type="entry name" value="HAD superfamily/HAD-like"/>
    <property type="match status" value="1"/>
</dbReference>
<evidence type="ECO:0000313" key="3">
    <source>
        <dbReference type="EMBL" id="QJE72608.1"/>
    </source>
</evidence>
<comment type="pathway">
    <text evidence="2">Glycan biosynthesis; trehalose biosynthesis.</text>
</comment>
<dbReference type="InterPro" id="IPR023214">
    <property type="entry name" value="HAD_sf"/>
</dbReference>
<dbReference type="EC" id="3.1.3.12" evidence="2"/>
<protein>
    <recommendedName>
        <fullName evidence="2">Trehalose 6-phosphate phosphatase</fullName>
        <ecNumber evidence="2">3.1.3.12</ecNumber>
    </recommendedName>
</protein>
<proteinExistence type="inferred from homology"/>
<dbReference type="UniPathway" id="UPA00299"/>
<reference evidence="3" key="1">
    <citation type="submission" date="2020-04" db="EMBL/GenBank/DDBJ databases">
        <title>A desert anoxygenic phototrophic bacterium fixes CO2 using RubisCO under aerobic conditions.</title>
        <authorList>
            <person name="Tang K."/>
        </authorList>
    </citation>
    <scope>NUCLEOTIDE SEQUENCE [LARGE SCALE GENOMIC DNA]</scope>
    <source>
        <strain evidence="3">MIMtkB3</strain>
    </source>
</reference>
<sequence>MNQTPAALDDAGLTRLAREIAAANPVFFLDYDGTLTPIMPRPEMAQLDPDMRLRVERLAGRCPVAVVSGRDLENVRQMVGIPGIAFAGSHGLDIDAPSGRQRLGEPFRPALKRAIPALEGALAGIEGALVEPKLYAVTVHTRLVDPALKPRVGEVVHDVLAGEPTLRHMAGKEMHELRPELDWDKGKAILHLIEAEGWGGHYPVVLGDDVTDEDAFIAVKGRGLGIRVDDGSGRPTAATVVLPDIPSVGRFLDAVVAALG</sequence>
<comment type="similarity">
    <text evidence="2">Belongs to the trehalose phosphatase family.</text>
</comment>
<keyword evidence="1 2" id="KW-0378">Hydrolase</keyword>
<dbReference type="AlphaFoldDB" id="A0A858R5C6"/>
<evidence type="ECO:0000256" key="1">
    <source>
        <dbReference type="ARBA" id="ARBA00022801"/>
    </source>
</evidence>
<comment type="cofactor">
    <cofactor evidence="2">
        <name>Mg(2+)</name>
        <dbReference type="ChEBI" id="CHEBI:18420"/>
    </cofactor>
</comment>